<evidence type="ECO:0008006" key="4">
    <source>
        <dbReference type="Google" id="ProtNLM"/>
    </source>
</evidence>
<dbReference type="PROSITE" id="PS51257">
    <property type="entry name" value="PROKAR_LIPOPROTEIN"/>
    <property type="match status" value="1"/>
</dbReference>
<evidence type="ECO:0000256" key="1">
    <source>
        <dbReference type="SAM" id="SignalP"/>
    </source>
</evidence>
<reference evidence="2 3" key="1">
    <citation type="submission" date="2019-08" db="EMBL/GenBank/DDBJ databases">
        <title>Archangium and Cystobacter genomes.</title>
        <authorList>
            <person name="Chen I.-C.K."/>
            <person name="Wielgoss S."/>
        </authorList>
    </citation>
    <scope>NUCLEOTIDE SEQUENCE [LARGE SCALE GENOMIC DNA]</scope>
    <source>
        <strain evidence="2 3">Cbm 6</strain>
    </source>
</reference>
<name>A0ABY9X7P9_9BACT</name>
<gene>
    <name evidence="2" type="ORF">F0U60_49920</name>
</gene>
<sequence length="264" mass="28713">MRSLLKTQLRQAVLVTSTLLTACGSAGYSVDSATSACRQNPAYCATMAGEEAVVPTTVRGATELASVGAALRVLTPEARSAIEDALVECVEWANAEVNLRRFGGNSPSRSECQEELGKDPCGKKVTRAMQLGTEKHHLARQCVENKLGALIPGRFSLEQRYRNNPQTGQKQLISQEEARALRQQGCGDELKGTIVPDVVIHSGNPLEVLAVYDFKFPCPASNYPDWRENTNASQQGEAYFKLLGVGPDLVAPIWRIIRWGGSPR</sequence>
<feature type="chain" id="PRO_5046723565" description="Lipoprotein" evidence="1">
    <location>
        <begin position="23"/>
        <end position="264"/>
    </location>
</feature>
<evidence type="ECO:0000313" key="2">
    <source>
        <dbReference type="EMBL" id="WNG51359.1"/>
    </source>
</evidence>
<accession>A0ABY9X7P9</accession>
<organism evidence="2 3">
    <name type="scientific">Archangium minus</name>
    <dbReference type="NCBI Taxonomy" id="83450"/>
    <lineage>
        <taxon>Bacteria</taxon>
        <taxon>Pseudomonadati</taxon>
        <taxon>Myxococcota</taxon>
        <taxon>Myxococcia</taxon>
        <taxon>Myxococcales</taxon>
        <taxon>Cystobacterineae</taxon>
        <taxon>Archangiaceae</taxon>
        <taxon>Archangium</taxon>
    </lineage>
</organism>
<dbReference type="EMBL" id="CP043494">
    <property type="protein sequence ID" value="WNG51359.1"/>
    <property type="molecule type" value="Genomic_DNA"/>
</dbReference>
<dbReference type="RefSeq" id="WP_395811533.1">
    <property type="nucleotide sequence ID" value="NZ_CP043494.1"/>
</dbReference>
<protein>
    <recommendedName>
        <fullName evidence="4">Lipoprotein</fullName>
    </recommendedName>
</protein>
<feature type="signal peptide" evidence="1">
    <location>
        <begin position="1"/>
        <end position="22"/>
    </location>
</feature>
<keyword evidence="1" id="KW-0732">Signal</keyword>
<dbReference type="Proteomes" id="UP001611383">
    <property type="component" value="Chromosome"/>
</dbReference>
<proteinExistence type="predicted"/>
<keyword evidence="3" id="KW-1185">Reference proteome</keyword>
<evidence type="ECO:0000313" key="3">
    <source>
        <dbReference type="Proteomes" id="UP001611383"/>
    </source>
</evidence>